<proteinExistence type="predicted"/>
<name>A0A4Y9YRD0_9APHY</name>
<organism evidence="3 4">
    <name type="scientific">Rhodofomes roseus</name>
    <dbReference type="NCBI Taxonomy" id="34475"/>
    <lineage>
        <taxon>Eukaryota</taxon>
        <taxon>Fungi</taxon>
        <taxon>Dikarya</taxon>
        <taxon>Basidiomycota</taxon>
        <taxon>Agaricomycotina</taxon>
        <taxon>Agaricomycetes</taxon>
        <taxon>Polyporales</taxon>
        <taxon>Rhodofomes</taxon>
    </lineage>
</organism>
<dbReference type="AlphaFoldDB" id="A0A4Y9YRD0"/>
<dbReference type="Proteomes" id="UP000298390">
    <property type="component" value="Unassembled WGS sequence"/>
</dbReference>
<feature type="chain" id="PRO_5021285169" evidence="2">
    <location>
        <begin position="23"/>
        <end position="156"/>
    </location>
</feature>
<feature type="region of interest" description="Disordered" evidence="1">
    <location>
        <begin position="27"/>
        <end position="51"/>
    </location>
</feature>
<evidence type="ECO:0000313" key="3">
    <source>
        <dbReference type="EMBL" id="TFY64712.1"/>
    </source>
</evidence>
<feature type="signal peptide" evidence="2">
    <location>
        <begin position="1"/>
        <end position="22"/>
    </location>
</feature>
<accession>A0A4Y9YRD0</accession>
<comment type="caution">
    <text evidence="3">The sequence shown here is derived from an EMBL/GenBank/DDBJ whole genome shotgun (WGS) entry which is preliminary data.</text>
</comment>
<evidence type="ECO:0000256" key="1">
    <source>
        <dbReference type="SAM" id="MobiDB-lite"/>
    </source>
</evidence>
<dbReference type="EMBL" id="SEKV01000090">
    <property type="protein sequence ID" value="TFY64712.1"/>
    <property type="molecule type" value="Genomic_DNA"/>
</dbReference>
<keyword evidence="2" id="KW-0732">Signal</keyword>
<sequence>MRYSVATVVIAATFAATQPALAAPVASVPSTSAPSNNHDPGPSRGDPCPRRPVALPCLRLLKRTVPRALRGVAQPGGSARSSEGSAGQQNRRRGFELEFCGGGDVVQLVRAAARRRAVEQLYAQMDGMVDELYYARTYAMVEQLYVRTGAMLDEFD</sequence>
<feature type="region of interest" description="Disordered" evidence="1">
    <location>
        <begin position="71"/>
        <end position="91"/>
    </location>
</feature>
<evidence type="ECO:0000256" key="2">
    <source>
        <dbReference type="SAM" id="SignalP"/>
    </source>
</evidence>
<gene>
    <name evidence="3" type="ORF">EVJ58_g2446</name>
</gene>
<reference evidence="3 4" key="1">
    <citation type="submission" date="2019-01" db="EMBL/GenBank/DDBJ databases">
        <title>Genome sequencing of the rare red list fungi Fomitopsis rosea.</title>
        <authorList>
            <person name="Buettner E."/>
            <person name="Kellner H."/>
        </authorList>
    </citation>
    <scope>NUCLEOTIDE SEQUENCE [LARGE SCALE GENOMIC DNA]</scope>
    <source>
        <strain evidence="3 4">DSM 105464</strain>
    </source>
</reference>
<feature type="compositionally biased region" description="Low complexity" evidence="1">
    <location>
        <begin position="76"/>
        <end position="87"/>
    </location>
</feature>
<evidence type="ECO:0000313" key="4">
    <source>
        <dbReference type="Proteomes" id="UP000298390"/>
    </source>
</evidence>
<protein>
    <submittedName>
        <fullName evidence="3">Uncharacterized protein</fullName>
    </submittedName>
</protein>